<dbReference type="Proteomes" id="UP000190675">
    <property type="component" value="Chromosome I"/>
</dbReference>
<accession>A0A1M5MVE5</accession>
<protein>
    <submittedName>
        <fullName evidence="1">Uncharacterized protein</fullName>
    </submittedName>
</protein>
<proteinExistence type="predicted"/>
<sequence length="55" mass="6221">MLRLDMTNPFLTLVTKLALVLPELLRLSAHRPSKLSLAARCYRSSVMLSLMTFSL</sequence>
<evidence type="ECO:0000313" key="2">
    <source>
        <dbReference type="Proteomes" id="UP000190675"/>
    </source>
</evidence>
<gene>
    <name evidence="1" type="ORF">SAMN05444169_4265</name>
</gene>
<name>A0A1M5MVE5_9BRAD</name>
<evidence type="ECO:0000313" key="1">
    <source>
        <dbReference type="EMBL" id="SHG81278.1"/>
    </source>
</evidence>
<dbReference type="AlphaFoldDB" id="A0A1M5MVE5"/>
<organism evidence="1 2">
    <name type="scientific">Bradyrhizobium erythrophlei</name>
    <dbReference type="NCBI Taxonomy" id="1437360"/>
    <lineage>
        <taxon>Bacteria</taxon>
        <taxon>Pseudomonadati</taxon>
        <taxon>Pseudomonadota</taxon>
        <taxon>Alphaproteobacteria</taxon>
        <taxon>Hyphomicrobiales</taxon>
        <taxon>Nitrobacteraceae</taxon>
        <taxon>Bradyrhizobium</taxon>
    </lineage>
</organism>
<dbReference type="EMBL" id="LT670818">
    <property type="protein sequence ID" value="SHG81278.1"/>
    <property type="molecule type" value="Genomic_DNA"/>
</dbReference>
<reference evidence="1 2" key="1">
    <citation type="submission" date="2016-11" db="EMBL/GenBank/DDBJ databases">
        <authorList>
            <person name="Jaros S."/>
            <person name="Januszkiewicz K."/>
            <person name="Wedrychowicz H."/>
        </authorList>
    </citation>
    <scope>NUCLEOTIDE SEQUENCE [LARGE SCALE GENOMIC DNA]</scope>
    <source>
        <strain evidence="1 2">GAS242</strain>
    </source>
</reference>